<dbReference type="InterPro" id="IPR025447">
    <property type="entry name" value="DUF4192"/>
</dbReference>
<keyword evidence="2" id="KW-1185">Reference proteome</keyword>
<gene>
    <name evidence="1" type="ORF">DFR70_12733</name>
</gene>
<sequence>MADWIRVDDPGELIVAMPAMLGFVPERSLVIAVLRAGKPPCVTPVIDAVARFELEPPGGRRGMAARIAECLSRICAAEQADEVLAVIIDDRANEPGPRQANPRRMEQAAMHTALIVALDQCLAAYEVMLAGAWAVSAIHAGEHWWPLLGAPCGGVLPDPAQSSVAMSSVLDGRPIHASRSELTAVLAPDTELCEQVSAQVEAALENARERRVRAARHGEEDSYRRALLERVLWQVAHAESHVLPDAPEIAGLLPALQDPKVRSTLFALAYTEQATAVEKLWLRLVQALPLHYRADAATLLGYSAYVRGDGAFAGMALDVALESDPGYEMAGLLECGLRSGMRPGPLRRVGRSGHAMAADLGVDLGPLVESAEVSR</sequence>
<dbReference type="EMBL" id="QJKF01000027">
    <property type="protein sequence ID" value="PXX53422.1"/>
    <property type="molecule type" value="Genomic_DNA"/>
</dbReference>
<name>A0A318JNR6_9NOCA</name>
<dbReference type="AlphaFoldDB" id="A0A318JNR6"/>
<evidence type="ECO:0000313" key="1">
    <source>
        <dbReference type="EMBL" id="PXX53422.1"/>
    </source>
</evidence>
<comment type="caution">
    <text evidence="1">The sequence shown here is derived from an EMBL/GenBank/DDBJ whole genome shotgun (WGS) entry which is preliminary data.</text>
</comment>
<dbReference type="Proteomes" id="UP000247569">
    <property type="component" value="Unassembled WGS sequence"/>
</dbReference>
<dbReference type="RefSeq" id="WP_083895085.1">
    <property type="nucleotide sequence ID" value="NZ_QJKF01000027.1"/>
</dbReference>
<reference evidence="1 2" key="1">
    <citation type="submission" date="2018-05" db="EMBL/GenBank/DDBJ databases">
        <title>Genomic Encyclopedia of Type Strains, Phase IV (KMG-IV): sequencing the most valuable type-strain genomes for metagenomic binning, comparative biology and taxonomic classification.</title>
        <authorList>
            <person name="Goeker M."/>
        </authorList>
    </citation>
    <scope>NUCLEOTIDE SEQUENCE [LARGE SCALE GENOMIC DNA]</scope>
    <source>
        <strain evidence="1 2">DSM 44704</strain>
    </source>
</reference>
<dbReference type="Pfam" id="PF13830">
    <property type="entry name" value="DUF4192"/>
    <property type="match status" value="1"/>
</dbReference>
<accession>A0A318JNR6</accession>
<dbReference type="OrthoDB" id="3264463at2"/>
<organism evidence="1 2">
    <name type="scientific">Nocardia tenerifensis</name>
    <dbReference type="NCBI Taxonomy" id="228006"/>
    <lineage>
        <taxon>Bacteria</taxon>
        <taxon>Bacillati</taxon>
        <taxon>Actinomycetota</taxon>
        <taxon>Actinomycetes</taxon>
        <taxon>Mycobacteriales</taxon>
        <taxon>Nocardiaceae</taxon>
        <taxon>Nocardia</taxon>
    </lineage>
</organism>
<evidence type="ECO:0000313" key="2">
    <source>
        <dbReference type="Proteomes" id="UP000247569"/>
    </source>
</evidence>
<protein>
    <submittedName>
        <fullName evidence="1">Uncharacterized protein DUF4192</fullName>
    </submittedName>
</protein>
<proteinExistence type="predicted"/>